<protein>
    <submittedName>
        <fullName evidence="1">Uncharacterized protein</fullName>
    </submittedName>
</protein>
<dbReference type="AlphaFoldDB" id="A0A0E9QXI6"/>
<sequence length="46" mass="5071">MIISSSLTSHSEGSRLLCALDFCINVLHYGLLYCPCLLMLFNSCST</sequence>
<dbReference type="EMBL" id="GBXM01087380">
    <property type="protein sequence ID" value="JAH21197.1"/>
    <property type="molecule type" value="Transcribed_RNA"/>
</dbReference>
<proteinExistence type="predicted"/>
<accession>A0A0E9QXI6</accession>
<organism evidence="1">
    <name type="scientific">Anguilla anguilla</name>
    <name type="common">European freshwater eel</name>
    <name type="synonym">Muraena anguilla</name>
    <dbReference type="NCBI Taxonomy" id="7936"/>
    <lineage>
        <taxon>Eukaryota</taxon>
        <taxon>Metazoa</taxon>
        <taxon>Chordata</taxon>
        <taxon>Craniata</taxon>
        <taxon>Vertebrata</taxon>
        <taxon>Euteleostomi</taxon>
        <taxon>Actinopterygii</taxon>
        <taxon>Neopterygii</taxon>
        <taxon>Teleostei</taxon>
        <taxon>Anguilliformes</taxon>
        <taxon>Anguillidae</taxon>
        <taxon>Anguilla</taxon>
    </lineage>
</organism>
<reference evidence="1" key="2">
    <citation type="journal article" date="2015" name="Fish Shellfish Immunol.">
        <title>Early steps in the European eel (Anguilla anguilla)-Vibrio vulnificus interaction in the gills: Role of the RtxA13 toxin.</title>
        <authorList>
            <person name="Callol A."/>
            <person name="Pajuelo D."/>
            <person name="Ebbesson L."/>
            <person name="Teles M."/>
            <person name="MacKenzie S."/>
            <person name="Amaro C."/>
        </authorList>
    </citation>
    <scope>NUCLEOTIDE SEQUENCE</scope>
</reference>
<evidence type="ECO:0000313" key="1">
    <source>
        <dbReference type="EMBL" id="JAH21197.1"/>
    </source>
</evidence>
<name>A0A0E9QXI6_ANGAN</name>
<reference evidence="1" key="1">
    <citation type="submission" date="2014-11" db="EMBL/GenBank/DDBJ databases">
        <authorList>
            <person name="Amaro Gonzalez C."/>
        </authorList>
    </citation>
    <scope>NUCLEOTIDE SEQUENCE</scope>
</reference>